<comment type="caution">
    <text evidence="1">The sequence shown here is derived from an EMBL/GenBank/DDBJ whole genome shotgun (WGS) entry which is preliminary data.</text>
</comment>
<protein>
    <submittedName>
        <fullName evidence="1">Uncharacterized protein</fullName>
    </submittedName>
</protein>
<accession>A0AAD3HE19</accession>
<evidence type="ECO:0000313" key="2">
    <source>
        <dbReference type="Proteomes" id="UP001054902"/>
    </source>
</evidence>
<organism evidence="1 2">
    <name type="scientific">Chaetoceros tenuissimus</name>
    <dbReference type="NCBI Taxonomy" id="426638"/>
    <lineage>
        <taxon>Eukaryota</taxon>
        <taxon>Sar</taxon>
        <taxon>Stramenopiles</taxon>
        <taxon>Ochrophyta</taxon>
        <taxon>Bacillariophyta</taxon>
        <taxon>Coscinodiscophyceae</taxon>
        <taxon>Chaetocerotophycidae</taxon>
        <taxon>Chaetocerotales</taxon>
        <taxon>Chaetocerotaceae</taxon>
        <taxon>Chaetoceros</taxon>
    </lineage>
</organism>
<dbReference type="EMBL" id="BLLK01000069">
    <property type="protein sequence ID" value="GFH60437.1"/>
    <property type="molecule type" value="Genomic_DNA"/>
</dbReference>
<reference evidence="1 2" key="1">
    <citation type="journal article" date="2021" name="Sci. Rep.">
        <title>The genome of the diatom Chaetoceros tenuissimus carries an ancient integrated fragment of an extant virus.</title>
        <authorList>
            <person name="Hongo Y."/>
            <person name="Kimura K."/>
            <person name="Takaki Y."/>
            <person name="Yoshida Y."/>
            <person name="Baba S."/>
            <person name="Kobayashi G."/>
            <person name="Nagasaki K."/>
            <person name="Hano T."/>
            <person name="Tomaru Y."/>
        </authorList>
    </citation>
    <scope>NUCLEOTIDE SEQUENCE [LARGE SCALE GENOMIC DNA]</scope>
    <source>
        <strain evidence="1 2">NIES-3715</strain>
    </source>
</reference>
<dbReference type="Proteomes" id="UP001054902">
    <property type="component" value="Unassembled WGS sequence"/>
</dbReference>
<dbReference type="AlphaFoldDB" id="A0AAD3HE19"/>
<sequence length="157" mass="17491">MQNTTSAAHRHIVSPARWVDLDELKSKSAFQAMLKQSNEGFTRTTRTSKIPLRASYDNLRKLDKYKSEECNSRKSVDVQDLVESDVSVCNESIDDSVSSGSVGNDCIENPLRPFVKAFFPKTDLITKKNPRHTSSCSTASLSSMSTLNSQVDEIQNL</sequence>
<keyword evidence="2" id="KW-1185">Reference proteome</keyword>
<name>A0AAD3HE19_9STRA</name>
<proteinExistence type="predicted"/>
<gene>
    <name evidence="1" type="ORF">CTEN210_16913</name>
</gene>
<evidence type="ECO:0000313" key="1">
    <source>
        <dbReference type="EMBL" id="GFH60437.1"/>
    </source>
</evidence>